<organism evidence="3 4">
    <name type="scientific">Actinoallomurus acaciae</name>
    <dbReference type="NCBI Taxonomy" id="502577"/>
    <lineage>
        <taxon>Bacteria</taxon>
        <taxon>Bacillati</taxon>
        <taxon>Actinomycetota</taxon>
        <taxon>Actinomycetes</taxon>
        <taxon>Streptosporangiales</taxon>
        <taxon>Thermomonosporaceae</taxon>
        <taxon>Actinoallomurus</taxon>
    </lineage>
</organism>
<dbReference type="PANTHER" id="PTHR30204:SF93">
    <property type="entry name" value="HTH MERR-TYPE DOMAIN-CONTAINING PROTEIN"/>
    <property type="match status" value="1"/>
</dbReference>
<dbReference type="Proteomes" id="UP001589627">
    <property type="component" value="Unassembled WGS sequence"/>
</dbReference>
<dbReference type="Pfam" id="PF13411">
    <property type="entry name" value="MerR_1"/>
    <property type="match status" value="1"/>
</dbReference>
<name>A0ABV5YSI4_9ACTN</name>
<dbReference type="InterPro" id="IPR000551">
    <property type="entry name" value="MerR-type_HTH_dom"/>
</dbReference>
<dbReference type="EMBL" id="JBHLZP010000387">
    <property type="protein sequence ID" value="MFB9837496.1"/>
    <property type="molecule type" value="Genomic_DNA"/>
</dbReference>
<keyword evidence="1" id="KW-0238">DNA-binding</keyword>
<evidence type="ECO:0000256" key="1">
    <source>
        <dbReference type="ARBA" id="ARBA00023125"/>
    </source>
</evidence>
<accession>A0ABV5YSI4</accession>
<sequence>MNGETRLCSIGEAARRTGLTAKTVRLYSDMGLVTPTDRTPHGHRLYGPQALSRLSLVRTLRELGLGLGGIRRVLAREVGLAEAAESQAAELDVQIRLLQERRAVLRTAARREPSHEELASLHRIAKAPEAERRRIIDAFWDEVCAGLDIAPEAERRMRAARPELPEDPTSEQVEAWIELAELASDPRFRARVRQMTEYHAAQRAAGNPMRVHTEEQGRAVQSAIDRADAAATAGVDPGSAEAAPVIGQVLAAFSYLPGAGTGREFRTALAERLAVRADARAERYWRLLSIIGGRQPPKSPAAAIDWIVSALRAPAGPAGRR</sequence>
<dbReference type="Gene3D" id="1.10.1660.10">
    <property type="match status" value="1"/>
</dbReference>
<dbReference type="SUPFAM" id="SSF46955">
    <property type="entry name" value="Putative DNA-binding domain"/>
    <property type="match status" value="1"/>
</dbReference>
<comment type="caution">
    <text evidence="3">The sequence shown here is derived from an EMBL/GenBank/DDBJ whole genome shotgun (WGS) entry which is preliminary data.</text>
</comment>
<keyword evidence="4" id="KW-1185">Reference proteome</keyword>
<dbReference type="PANTHER" id="PTHR30204">
    <property type="entry name" value="REDOX-CYCLING DRUG-SENSING TRANSCRIPTIONAL ACTIVATOR SOXR"/>
    <property type="match status" value="1"/>
</dbReference>
<gene>
    <name evidence="3" type="ORF">ACFFNX_35525</name>
</gene>
<dbReference type="RefSeq" id="WP_378210336.1">
    <property type="nucleotide sequence ID" value="NZ_JBHLZP010000387.1"/>
</dbReference>
<evidence type="ECO:0000313" key="3">
    <source>
        <dbReference type="EMBL" id="MFB9837496.1"/>
    </source>
</evidence>
<reference evidence="3 4" key="1">
    <citation type="submission" date="2024-09" db="EMBL/GenBank/DDBJ databases">
        <authorList>
            <person name="Sun Q."/>
            <person name="Mori K."/>
        </authorList>
    </citation>
    <scope>NUCLEOTIDE SEQUENCE [LARGE SCALE GENOMIC DNA]</scope>
    <source>
        <strain evidence="3 4">TBRC 0563</strain>
    </source>
</reference>
<proteinExistence type="predicted"/>
<dbReference type="InterPro" id="IPR047057">
    <property type="entry name" value="MerR_fam"/>
</dbReference>
<dbReference type="PRINTS" id="PR00040">
    <property type="entry name" value="HTHMERR"/>
</dbReference>
<feature type="domain" description="HTH merR-type" evidence="2">
    <location>
        <begin position="7"/>
        <end position="76"/>
    </location>
</feature>
<protein>
    <submittedName>
        <fullName evidence="3">MerR family transcriptional regulator</fullName>
    </submittedName>
</protein>
<dbReference type="SMART" id="SM00422">
    <property type="entry name" value="HTH_MERR"/>
    <property type="match status" value="1"/>
</dbReference>
<evidence type="ECO:0000313" key="4">
    <source>
        <dbReference type="Proteomes" id="UP001589627"/>
    </source>
</evidence>
<dbReference type="PROSITE" id="PS50937">
    <property type="entry name" value="HTH_MERR_2"/>
    <property type="match status" value="1"/>
</dbReference>
<dbReference type="InterPro" id="IPR009061">
    <property type="entry name" value="DNA-bd_dom_put_sf"/>
</dbReference>
<evidence type="ECO:0000259" key="2">
    <source>
        <dbReference type="PROSITE" id="PS50937"/>
    </source>
</evidence>